<dbReference type="NCBIfam" id="TIGR00360">
    <property type="entry name" value="ComEC_N-term"/>
    <property type="match status" value="1"/>
</dbReference>
<keyword evidence="4 6" id="KW-1133">Transmembrane helix</keyword>
<feature type="transmembrane region" description="Helical" evidence="6">
    <location>
        <begin position="355"/>
        <end position="375"/>
    </location>
</feature>
<dbReference type="InterPro" id="IPR036866">
    <property type="entry name" value="RibonucZ/Hydroxyglut_hydro"/>
</dbReference>
<evidence type="ECO:0000313" key="9">
    <source>
        <dbReference type="Proteomes" id="UP000244441"/>
    </source>
</evidence>
<feature type="transmembrane region" description="Helical" evidence="6">
    <location>
        <begin position="308"/>
        <end position="325"/>
    </location>
</feature>
<evidence type="ECO:0000256" key="6">
    <source>
        <dbReference type="SAM" id="Phobius"/>
    </source>
</evidence>
<dbReference type="PANTHER" id="PTHR30619">
    <property type="entry name" value="DNA INTERNALIZATION/COMPETENCE PROTEIN COMEC/REC2"/>
    <property type="match status" value="1"/>
</dbReference>
<dbReference type="InterPro" id="IPR025405">
    <property type="entry name" value="DUF4131"/>
</dbReference>
<dbReference type="GO" id="GO:0030420">
    <property type="term" value="P:establishment of competence for transformation"/>
    <property type="evidence" value="ECO:0007669"/>
    <property type="project" value="InterPro"/>
</dbReference>
<dbReference type="AlphaFoldDB" id="A0A2S0VTB7"/>
<dbReference type="Pfam" id="PF00753">
    <property type="entry name" value="Lactamase_B"/>
    <property type="match status" value="1"/>
</dbReference>
<feature type="transmembrane region" description="Helical" evidence="6">
    <location>
        <begin position="454"/>
        <end position="477"/>
    </location>
</feature>
<proteinExistence type="predicted"/>
<dbReference type="SUPFAM" id="SSF56281">
    <property type="entry name" value="Metallo-hydrolase/oxidoreductase"/>
    <property type="match status" value="1"/>
</dbReference>
<sequence>MDRCLIFFALGCMLANIAPVIQFPYYILVICVTVSLLSLIIYGSKTIKSFACCALGFIWCAIFANSYLSWQVNSHMIPKDQHIVAKITAVSTKGADRYSLNVVTSSINGQAVSAKVRLSWYQGYSQNLSPPRVLAVGDKLEFIARLKPVNGLHNKAGFDYQRWLVANRIQATGYIKKVIQHISQPSWRYTRQQISKNNVEPYAFGGVLFALATGDRQLVKPGDWQVMQSTGTAHLMAISGLHLGLIFSWLWLVFKLLFKLGVAIGVLAQSTIQRRPLWFRQHNINQLAIYVAWLGTAFFTWYSGSNIATVRAMIMLSVFIACYLMAKRMANLTRFLLALNCVLLVDPLAPLSLGFWLSFSAVAIILFAVHVFNLSAKDLSPTSSLWQKARCYFWDFVKLQIVLSLALLPIQWLTLEISSPVSVLANFIAIPWMSLTVIPLTLAAEVCMTLFTPLATFLLTLANACMQPLWWVLVSFSDLQWQPALSDNLGVWLIFALTLIVCLLPLQIKVKQLSLLLSGLVILVPVPAPRWQVDIMDVGQGLSLVFSQGNQAVLYDTGANYPGFNLFEVAVKPYLITQGFNLQSIVISHDDNDHAGGLKHVQKNYPKASVFTPESTTCVEGQTFNWLNLTWQVLHPPLDWVANTYHGKEKIKDNNLSCVILMSTPHHKILLTGDIESHVEQRLINKYANELRSIDLSIVAHHGSATSSTPLFVEHVQAQHWFVSRGAYNRFNHPNEGVVERLLRSGQLWDTARHGQITISIEQEKLAINKHIDNWYTPWWARSIHKDLNLSAD</sequence>
<dbReference type="EMBL" id="CP026604">
    <property type="protein sequence ID" value="AWB67449.1"/>
    <property type="molecule type" value="Genomic_DNA"/>
</dbReference>
<feature type="transmembrane region" description="Helical" evidence="6">
    <location>
        <begin position="421"/>
        <end position="442"/>
    </location>
</feature>
<evidence type="ECO:0000313" key="8">
    <source>
        <dbReference type="EMBL" id="AWB67449.1"/>
    </source>
</evidence>
<dbReference type="InterPro" id="IPR052159">
    <property type="entry name" value="Competence_DNA_uptake"/>
</dbReference>
<dbReference type="SMART" id="SM00849">
    <property type="entry name" value="Lactamase_B"/>
    <property type="match status" value="1"/>
</dbReference>
<dbReference type="Proteomes" id="UP000244441">
    <property type="component" value="Chromosome"/>
</dbReference>
<evidence type="ECO:0000256" key="3">
    <source>
        <dbReference type="ARBA" id="ARBA00022692"/>
    </source>
</evidence>
<evidence type="ECO:0000256" key="2">
    <source>
        <dbReference type="ARBA" id="ARBA00022475"/>
    </source>
</evidence>
<comment type="subcellular location">
    <subcellularLocation>
        <location evidence="1">Cell membrane</location>
        <topology evidence="1">Multi-pass membrane protein</topology>
    </subcellularLocation>
</comment>
<feature type="transmembrane region" description="Helical" evidence="6">
    <location>
        <begin position="50"/>
        <end position="70"/>
    </location>
</feature>
<evidence type="ECO:0000259" key="7">
    <source>
        <dbReference type="SMART" id="SM00849"/>
    </source>
</evidence>
<evidence type="ECO:0000256" key="4">
    <source>
        <dbReference type="ARBA" id="ARBA00022989"/>
    </source>
</evidence>
<protein>
    <submittedName>
        <fullName evidence="8">DNA internalization-related competence protein ComEC/Rec2</fullName>
    </submittedName>
</protein>
<dbReference type="KEGG" id="cate:C2869_13805"/>
<evidence type="ECO:0000256" key="5">
    <source>
        <dbReference type="ARBA" id="ARBA00023136"/>
    </source>
</evidence>
<keyword evidence="2" id="KW-1003">Cell membrane</keyword>
<dbReference type="InterPro" id="IPR001279">
    <property type="entry name" value="Metallo-B-lactamas"/>
</dbReference>
<dbReference type="InterPro" id="IPR004797">
    <property type="entry name" value="Competence_ComEC/Rec2"/>
</dbReference>
<accession>A0A2S0VTB7</accession>
<feature type="transmembrane region" description="Helical" evidence="6">
    <location>
        <begin position="396"/>
        <end position="415"/>
    </location>
</feature>
<dbReference type="Pfam" id="PF03772">
    <property type="entry name" value="Competence"/>
    <property type="match status" value="1"/>
</dbReference>
<dbReference type="NCBIfam" id="TIGR00361">
    <property type="entry name" value="ComEC_Rec2"/>
    <property type="match status" value="1"/>
</dbReference>
<dbReference type="Pfam" id="PF13567">
    <property type="entry name" value="DUF4131"/>
    <property type="match status" value="1"/>
</dbReference>
<dbReference type="CDD" id="cd07731">
    <property type="entry name" value="ComA-like_MBL-fold"/>
    <property type="match status" value="1"/>
</dbReference>
<dbReference type="InterPro" id="IPR004477">
    <property type="entry name" value="ComEC_N"/>
</dbReference>
<dbReference type="GO" id="GO:0005886">
    <property type="term" value="C:plasma membrane"/>
    <property type="evidence" value="ECO:0007669"/>
    <property type="project" value="UniProtKB-SubCell"/>
</dbReference>
<gene>
    <name evidence="8" type="ORF">C2869_13805</name>
</gene>
<dbReference type="InterPro" id="IPR035681">
    <property type="entry name" value="ComA-like_MBL"/>
</dbReference>
<feature type="transmembrane region" description="Helical" evidence="6">
    <location>
        <begin position="25"/>
        <end position="43"/>
    </location>
</feature>
<keyword evidence="5 6" id="KW-0472">Membrane</keyword>
<dbReference type="Gene3D" id="3.60.15.10">
    <property type="entry name" value="Ribonuclease Z/Hydroxyacylglutathione hydrolase-like"/>
    <property type="match status" value="1"/>
</dbReference>
<dbReference type="PANTHER" id="PTHR30619:SF1">
    <property type="entry name" value="RECOMBINATION PROTEIN 2"/>
    <property type="match status" value="1"/>
</dbReference>
<keyword evidence="9" id="KW-1185">Reference proteome</keyword>
<organism evidence="8 9">
    <name type="scientific">Saccharobesus litoralis</name>
    <dbReference type="NCBI Taxonomy" id="2172099"/>
    <lineage>
        <taxon>Bacteria</taxon>
        <taxon>Pseudomonadati</taxon>
        <taxon>Pseudomonadota</taxon>
        <taxon>Gammaproteobacteria</taxon>
        <taxon>Alteromonadales</taxon>
        <taxon>Alteromonadaceae</taxon>
        <taxon>Saccharobesus</taxon>
    </lineage>
</organism>
<name>A0A2S0VTB7_9ALTE</name>
<evidence type="ECO:0000256" key="1">
    <source>
        <dbReference type="ARBA" id="ARBA00004651"/>
    </source>
</evidence>
<feature type="transmembrane region" description="Helical" evidence="6">
    <location>
        <begin position="284"/>
        <end position="302"/>
    </location>
</feature>
<keyword evidence="3 6" id="KW-0812">Transmembrane</keyword>
<reference evidence="8 9" key="1">
    <citation type="submission" date="2018-01" db="EMBL/GenBank/DDBJ databases">
        <title>Genome sequence of a Cantenovulum-like bacteria.</title>
        <authorList>
            <person name="Tan W.R."/>
            <person name="Lau N.-S."/>
            <person name="Go F."/>
            <person name="Amirul A.-A.A."/>
        </authorList>
    </citation>
    <scope>NUCLEOTIDE SEQUENCE [LARGE SCALE GENOMIC DNA]</scope>
    <source>
        <strain evidence="8 9">CCB-QB4</strain>
    </source>
</reference>
<feature type="domain" description="Metallo-beta-lactamase" evidence="7">
    <location>
        <begin position="540"/>
        <end position="702"/>
    </location>
</feature>
<feature type="transmembrane region" description="Helical" evidence="6">
    <location>
        <begin position="489"/>
        <end position="506"/>
    </location>
</feature>
<feature type="transmembrane region" description="Helical" evidence="6">
    <location>
        <begin position="249"/>
        <end position="272"/>
    </location>
</feature>